<accession>A0A0G3BUF1</accession>
<dbReference type="AlphaFoldDB" id="A0A0G3BUF1"/>
<dbReference type="Proteomes" id="UP000035352">
    <property type="component" value="Chromosome"/>
</dbReference>
<dbReference type="OrthoDB" id="8911971at2"/>
<evidence type="ECO:0000313" key="2">
    <source>
        <dbReference type="EMBL" id="AKJ30160.1"/>
    </source>
</evidence>
<proteinExistence type="predicted"/>
<organism evidence="2 3">
    <name type="scientific">Caldimonas brevitalea</name>
    <dbReference type="NCBI Taxonomy" id="413882"/>
    <lineage>
        <taxon>Bacteria</taxon>
        <taxon>Pseudomonadati</taxon>
        <taxon>Pseudomonadota</taxon>
        <taxon>Betaproteobacteria</taxon>
        <taxon>Burkholderiales</taxon>
        <taxon>Sphaerotilaceae</taxon>
        <taxon>Caldimonas</taxon>
    </lineage>
</organism>
<sequence length="173" mass="18706">MTRHTLIKAMRPSLARTIATLLLTTAWTSPALAEGRSQVAGPRLQGEPNCRFAAPEGWRDHAVRWEGGCVNGKASGPGVLRAYAKHKPTEFFYGRLVDGTPRLGVLEQPDGFVAGEFDQGGAVQSDDRDVAVRALREAAQAAKLASVRFKDKGNEASARFYLGKAEQLDAQLD</sequence>
<feature type="chain" id="PRO_5005183837" evidence="1">
    <location>
        <begin position="34"/>
        <end position="173"/>
    </location>
</feature>
<dbReference type="KEGG" id="pbh:AAW51_3469"/>
<protein>
    <submittedName>
        <fullName evidence="2">Uncharacterized protein</fullName>
    </submittedName>
</protein>
<evidence type="ECO:0000313" key="3">
    <source>
        <dbReference type="Proteomes" id="UP000035352"/>
    </source>
</evidence>
<feature type="signal peptide" evidence="1">
    <location>
        <begin position="1"/>
        <end position="33"/>
    </location>
</feature>
<gene>
    <name evidence="2" type="ORF">AAW51_3469</name>
</gene>
<reference evidence="2 3" key="1">
    <citation type="submission" date="2015-05" db="EMBL/GenBank/DDBJ databases">
        <authorList>
            <person name="Tang B."/>
            <person name="Yu Y."/>
        </authorList>
    </citation>
    <scope>NUCLEOTIDE SEQUENCE [LARGE SCALE GENOMIC DNA]</scope>
    <source>
        <strain evidence="2 3">DSM 7029</strain>
    </source>
</reference>
<keyword evidence="1" id="KW-0732">Signal</keyword>
<dbReference type="EMBL" id="CP011371">
    <property type="protein sequence ID" value="AKJ30160.1"/>
    <property type="molecule type" value="Genomic_DNA"/>
</dbReference>
<evidence type="ECO:0000256" key="1">
    <source>
        <dbReference type="SAM" id="SignalP"/>
    </source>
</evidence>
<dbReference type="RefSeq" id="WP_053013673.1">
    <property type="nucleotide sequence ID" value="NZ_CP011371.1"/>
</dbReference>
<name>A0A0G3BUF1_9BURK</name>
<keyword evidence="3" id="KW-1185">Reference proteome</keyword>